<dbReference type="GO" id="GO:0017004">
    <property type="term" value="P:cytochrome complex assembly"/>
    <property type="evidence" value="ECO:0007669"/>
    <property type="project" value="UniProtKB-KW"/>
</dbReference>
<dbReference type="GO" id="GO:1903607">
    <property type="term" value="P:cytochrome c biosynthetic process"/>
    <property type="evidence" value="ECO:0007669"/>
    <property type="project" value="TreeGrafter"/>
</dbReference>
<accession>A0AAF0BKN0</accession>
<keyword evidence="6 12" id="KW-1003">Cell membrane</keyword>
<dbReference type="Proteomes" id="UP001217500">
    <property type="component" value="Chromosome"/>
</dbReference>
<proteinExistence type="inferred from homology"/>
<comment type="similarity">
    <text evidence="3 12">Belongs to the CcmB/CycW/HelB family.</text>
</comment>
<evidence type="ECO:0000313" key="14">
    <source>
        <dbReference type="EMBL" id="WCL54464.1"/>
    </source>
</evidence>
<keyword evidence="7 12" id="KW-0997">Cell inner membrane</keyword>
<feature type="transmembrane region" description="Helical" evidence="13">
    <location>
        <begin position="194"/>
        <end position="217"/>
    </location>
</feature>
<organism evidence="14 15">
    <name type="scientific">Gimibacter soli</name>
    <dbReference type="NCBI Taxonomy" id="3024400"/>
    <lineage>
        <taxon>Bacteria</taxon>
        <taxon>Pseudomonadati</taxon>
        <taxon>Pseudomonadota</taxon>
        <taxon>Alphaproteobacteria</taxon>
        <taxon>Kordiimonadales</taxon>
        <taxon>Temperatibacteraceae</taxon>
        <taxon>Gimibacter</taxon>
    </lineage>
</organism>
<dbReference type="InterPro" id="IPR003544">
    <property type="entry name" value="Cyt_c_biogenesis_CcmB"/>
</dbReference>
<evidence type="ECO:0000256" key="10">
    <source>
        <dbReference type="ARBA" id="ARBA00022989"/>
    </source>
</evidence>
<dbReference type="RefSeq" id="WP_289504183.1">
    <property type="nucleotide sequence ID" value="NZ_CP116805.1"/>
</dbReference>
<evidence type="ECO:0000256" key="6">
    <source>
        <dbReference type="ARBA" id="ARBA00022475"/>
    </source>
</evidence>
<feature type="transmembrane region" description="Helical" evidence="13">
    <location>
        <begin position="127"/>
        <end position="154"/>
    </location>
</feature>
<evidence type="ECO:0000256" key="5">
    <source>
        <dbReference type="ARBA" id="ARBA00022448"/>
    </source>
</evidence>
<keyword evidence="11 12" id="KW-0472">Membrane</keyword>
<dbReference type="GO" id="GO:0015232">
    <property type="term" value="F:heme transmembrane transporter activity"/>
    <property type="evidence" value="ECO:0007669"/>
    <property type="project" value="InterPro"/>
</dbReference>
<keyword evidence="15" id="KW-1185">Reference proteome</keyword>
<comment type="function">
    <text evidence="1 12">Required for the export of heme to the periplasm for the biogenesis of c-type cytochromes.</text>
</comment>
<dbReference type="Pfam" id="PF03379">
    <property type="entry name" value="CcmB"/>
    <property type="match status" value="1"/>
</dbReference>
<dbReference type="KEGG" id="gso:PH603_01660"/>
<protein>
    <recommendedName>
        <fullName evidence="4 12">Heme exporter protein B</fullName>
    </recommendedName>
</protein>
<evidence type="ECO:0000256" key="8">
    <source>
        <dbReference type="ARBA" id="ARBA00022692"/>
    </source>
</evidence>
<keyword evidence="9 12" id="KW-0201">Cytochrome c-type biogenesis</keyword>
<evidence type="ECO:0000256" key="1">
    <source>
        <dbReference type="ARBA" id="ARBA00002442"/>
    </source>
</evidence>
<keyword evidence="8 13" id="KW-0812">Transmembrane</keyword>
<evidence type="ECO:0000256" key="7">
    <source>
        <dbReference type="ARBA" id="ARBA00022519"/>
    </source>
</evidence>
<evidence type="ECO:0000256" key="9">
    <source>
        <dbReference type="ARBA" id="ARBA00022748"/>
    </source>
</evidence>
<name>A0AAF0BKN0_9PROT</name>
<dbReference type="PANTHER" id="PTHR30070:SF1">
    <property type="entry name" value="CYTOCHROME C BIOGENESIS B-RELATED"/>
    <property type="match status" value="1"/>
</dbReference>
<evidence type="ECO:0000256" key="12">
    <source>
        <dbReference type="PIRNR" id="PIRNR002764"/>
    </source>
</evidence>
<gene>
    <name evidence="14" type="primary">ccmB</name>
    <name evidence="14" type="ORF">PH603_01660</name>
</gene>
<dbReference type="PRINTS" id="PR01414">
    <property type="entry name" value="CCMBBIOGNSIS"/>
</dbReference>
<evidence type="ECO:0000256" key="11">
    <source>
        <dbReference type="ARBA" id="ARBA00023136"/>
    </source>
</evidence>
<dbReference type="PIRSF" id="PIRSF002764">
    <property type="entry name" value="CcmB"/>
    <property type="match status" value="1"/>
</dbReference>
<sequence length="222" mass="22892">MSSSFFAIVRRDMALAWSQGGSAALGLAFFLMAVTLTAFAIGPAPQTLARIAPGMLWLFALLASLLSLDRLFQADYEDGSLDDLALSPLPLGFVVTAKVLAHWLATLVPLVLVTPFLGILMNLPDKAYGMLVITLFVGTPALSLIGAIGAALTVAVRRGGALMALLVLPLYVPVLIFATGAVEAAAGFADPLPHLAMLGAVTLVSLAVAPLAAAAAIRLSLE</sequence>
<feature type="transmembrane region" description="Helical" evidence="13">
    <location>
        <begin position="161"/>
        <end position="182"/>
    </location>
</feature>
<keyword evidence="5 12" id="KW-0813">Transport</keyword>
<dbReference type="NCBIfam" id="TIGR01190">
    <property type="entry name" value="ccmB"/>
    <property type="match status" value="1"/>
</dbReference>
<evidence type="ECO:0000256" key="2">
    <source>
        <dbReference type="ARBA" id="ARBA00004429"/>
    </source>
</evidence>
<evidence type="ECO:0000256" key="13">
    <source>
        <dbReference type="SAM" id="Phobius"/>
    </source>
</evidence>
<evidence type="ECO:0000256" key="3">
    <source>
        <dbReference type="ARBA" id="ARBA00010544"/>
    </source>
</evidence>
<reference evidence="14" key="1">
    <citation type="submission" date="2023-01" db="EMBL/GenBank/DDBJ databases">
        <title>The genome sequence of Kordiimonadaceae bacterium 6D33.</title>
        <authorList>
            <person name="Liu Y."/>
        </authorList>
    </citation>
    <scope>NUCLEOTIDE SEQUENCE</scope>
    <source>
        <strain evidence="14">6D33</strain>
    </source>
</reference>
<feature type="transmembrane region" description="Helical" evidence="13">
    <location>
        <begin position="21"/>
        <end position="42"/>
    </location>
</feature>
<dbReference type="InterPro" id="IPR026031">
    <property type="entry name" value="Cyt_c_CcmB_bac"/>
</dbReference>
<feature type="transmembrane region" description="Helical" evidence="13">
    <location>
        <begin position="48"/>
        <end position="68"/>
    </location>
</feature>
<dbReference type="EMBL" id="CP116805">
    <property type="protein sequence ID" value="WCL54464.1"/>
    <property type="molecule type" value="Genomic_DNA"/>
</dbReference>
<evidence type="ECO:0000256" key="4">
    <source>
        <dbReference type="ARBA" id="ARBA00016452"/>
    </source>
</evidence>
<feature type="transmembrane region" description="Helical" evidence="13">
    <location>
        <begin position="99"/>
        <end position="121"/>
    </location>
</feature>
<dbReference type="PANTHER" id="PTHR30070">
    <property type="entry name" value="HEME EXPORTER PROTEIN B"/>
    <property type="match status" value="1"/>
</dbReference>
<keyword evidence="10 13" id="KW-1133">Transmembrane helix</keyword>
<comment type="subcellular location">
    <subcellularLocation>
        <location evidence="2">Cell inner membrane</location>
        <topology evidence="2">Multi-pass membrane protein</topology>
    </subcellularLocation>
</comment>
<dbReference type="GO" id="GO:0005886">
    <property type="term" value="C:plasma membrane"/>
    <property type="evidence" value="ECO:0007669"/>
    <property type="project" value="UniProtKB-SubCell"/>
</dbReference>
<dbReference type="AlphaFoldDB" id="A0AAF0BKN0"/>
<evidence type="ECO:0000313" key="15">
    <source>
        <dbReference type="Proteomes" id="UP001217500"/>
    </source>
</evidence>